<dbReference type="Proteomes" id="UP000198548">
    <property type="component" value="Unassembled WGS sequence"/>
</dbReference>
<dbReference type="PROSITE" id="PS51257">
    <property type="entry name" value="PROKAR_LIPOPROTEIN"/>
    <property type="match status" value="1"/>
</dbReference>
<dbReference type="Proteomes" id="UP000321425">
    <property type="component" value="Unassembled WGS sequence"/>
</dbReference>
<evidence type="ECO:0000256" key="1">
    <source>
        <dbReference type="SAM" id="MobiDB-lite"/>
    </source>
</evidence>
<accession>A0A1H7W3R8</accession>
<feature type="compositionally biased region" description="Acidic residues" evidence="1">
    <location>
        <begin position="23"/>
        <end position="51"/>
    </location>
</feature>
<name>A0A1H7W3R8_9LACT</name>
<reference evidence="2 5" key="2">
    <citation type="submission" date="2019-07" db="EMBL/GenBank/DDBJ databases">
        <title>Whole genome shotgun sequence of Alkalibacterium putridalgicola NBRC 103243.</title>
        <authorList>
            <person name="Hosoyama A."/>
            <person name="Uohara A."/>
            <person name="Ohji S."/>
            <person name="Ichikawa N."/>
        </authorList>
    </citation>
    <scope>NUCLEOTIDE SEQUENCE [LARGE SCALE GENOMIC DNA]</scope>
    <source>
        <strain evidence="2 5">NBRC 103243</strain>
    </source>
</reference>
<dbReference type="RefSeq" id="WP_091489246.1">
    <property type="nucleotide sequence ID" value="NZ_BJUX01000029.1"/>
</dbReference>
<feature type="region of interest" description="Disordered" evidence="1">
    <location>
        <begin position="23"/>
        <end position="53"/>
    </location>
</feature>
<gene>
    <name evidence="2" type="ORF">APU01nite_20450</name>
    <name evidence="3" type="ORF">SAMN04488100_13011</name>
</gene>
<dbReference type="EMBL" id="FOBL01000030">
    <property type="protein sequence ID" value="SEM15964.1"/>
    <property type="molecule type" value="Genomic_DNA"/>
</dbReference>
<evidence type="ECO:0000313" key="3">
    <source>
        <dbReference type="EMBL" id="SEM15964.1"/>
    </source>
</evidence>
<organism evidence="3 4">
    <name type="scientific">Alkalibacterium putridalgicola</name>
    <dbReference type="NCBI Taxonomy" id="426703"/>
    <lineage>
        <taxon>Bacteria</taxon>
        <taxon>Bacillati</taxon>
        <taxon>Bacillota</taxon>
        <taxon>Bacilli</taxon>
        <taxon>Lactobacillales</taxon>
        <taxon>Carnobacteriaceae</taxon>
        <taxon>Alkalibacterium</taxon>
    </lineage>
</organism>
<sequence length="178" mass="19285">MDYKKIVSLLAVSAFALAGCETDEAEDVEQSVEDVAEETEDVVEEGAEETEESAHDIIDDIGSDLDYTSPVEMELTGGSWSEDGYIFTPTDGEATINGTATANEDVEEVFAFVIEDGVVFEKPEVTEGEFTFTVSAEDAEQTFQIGVSGEDLWEVGDEADAEELVRYEDVIIPAAQAE</sequence>
<evidence type="ECO:0000313" key="2">
    <source>
        <dbReference type="EMBL" id="GEK90006.1"/>
    </source>
</evidence>
<protein>
    <submittedName>
        <fullName evidence="3">Uncharacterized protein</fullName>
    </submittedName>
</protein>
<keyword evidence="5" id="KW-1185">Reference proteome</keyword>
<reference evidence="3 4" key="1">
    <citation type="submission" date="2016-10" db="EMBL/GenBank/DDBJ databases">
        <authorList>
            <person name="de Groot N.N."/>
        </authorList>
    </citation>
    <scope>NUCLEOTIDE SEQUENCE [LARGE SCALE GENOMIC DNA]</scope>
    <source>
        <strain evidence="3 4">DSM 19182</strain>
    </source>
</reference>
<dbReference type="EMBL" id="BJUX01000029">
    <property type="protein sequence ID" value="GEK90006.1"/>
    <property type="molecule type" value="Genomic_DNA"/>
</dbReference>
<proteinExistence type="predicted"/>
<evidence type="ECO:0000313" key="5">
    <source>
        <dbReference type="Proteomes" id="UP000321425"/>
    </source>
</evidence>
<dbReference type="AlphaFoldDB" id="A0A1H7W3R8"/>
<evidence type="ECO:0000313" key="4">
    <source>
        <dbReference type="Proteomes" id="UP000198548"/>
    </source>
</evidence>
<dbReference type="OrthoDB" id="2165438at2"/>